<keyword evidence="1" id="KW-0812">Transmembrane</keyword>
<reference evidence="2" key="2">
    <citation type="submission" date="2017-10" db="EMBL/GenBank/DDBJ databases">
        <title>Ladona fulva Genome sequencing and assembly.</title>
        <authorList>
            <person name="Murali S."/>
            <person name="Richards S."/>
            <person name="Bandaranaike D."/>
            <person name="Bellair M."/>
            <person name="Blankenburg K."/>
            <person name="Chao H."/>
            <person name="Dinh H."/>
            <person name="Doddapaneni H."/>
            <person name="Dugan-Rocha S."/>
            <person name="Elkadiri S."/>
            <person name="Gnanaolivu R."/>
            <person name="Hernandez B."/>
            <person name="Skinner E."/>
            <person name="Javaid M."/>
            <person name="Lee S."/>
            <person name="Li M."/>
            <person name="Ming W."/>
            <person name="Munidasa M."/>
            <person name="Muniz J."/>
            <person name="Nguyen L."/>
            <person name="Hughes D."/>
            <person name="Osuji N."/>
            <person name="Pu L.-L."/>
            <person name="Puazo M."/>
            <person name="Qu C."/>
            <person name="Quiroz J."/>
            <person name="Raj R."/>
            <person name="Weissenberger G."/>
            <person name="Xin Y."/>
            <person name="Zou X."/>
            <person name="Han Y."/>
            <person name="Worley K."/>
            <person name="Muzny D."/>
            <person name="Gibbs R."/>
        </authorList>
    </citation>
    <scope>NUCLEOTIDE SEQUENCE</scope>
    <source>
        <strain evidence="2">Sampled in the wild</strain>
    </source>
</reference>
<dbReference type="InterPro" id="IPR038976">
    <property type="entry name" value="Ssk"/>
</dbReference>
<feature type="transmembrane region" description="Helical" evidence="1">
    <location>
        <begin position="71"/>
        <end position="93"/>
    </location>
</feature>
<dbReference type="EMBL" id="KZ308299">
    <property type="protein sequence ID" value="KAG8226838.1"/>
    <property type="molecule type" value="Genomic_DNA"/>
</dbReference>
<organism evidence="2 3">
    <name type="scientific">Ladona fulva</name>
    <name type="common">Scarce chaser dragonfly</name>
    <name type="synonym">Libellula fulva</name>
    <dbReference type="NCBI Taxonomy" id="123851"/>
    <lineage>
        <taxon>Eukaryota</taxon>
        <taxon>Metazoa</taxon>
        <taxon>Ecdysozoa</taxon>
        <taxon>Arthropoda</taxon>
        <taxon>Hexapoda</taxon>
        <taxon>Insecta</taxon>
        <taxon>Pterygota</taxon>
        <taxon>Palaeoptera</taxon>
        <taxon>Odonata</taxon>
        <taxon>Epiprocta</taxon>
        <taxon>Anisoptera</taxon>
        <taxon>Libelluloidea</taxon>
        <taxon>Libellulidae</taxon>
        <taxon>Ladona</taxon>
    </lineage>
</organism>
<evidence type="ECO:0000313" key="2">
    <source>
        <dbReference type="EMBL" id="KAG8226838.1"/>
    </source>
</evidence>
<keyword evidence="1" id="KW-0472">Membrane</keyword>
<dbReference type="GO" id="GO:0019991">
    <property type="term" value="P:septate junction assembly"/>
    <property type="evidence" value="ECO:0007669"/>
    <property type="project" value="InterPro"/>
</dbReference>
<dbReference type="AlphaFoldDB" id="A0A8K0K2L8"/>
<reference evidence="2" key="1">
    <citation type="submission" date="2013-04" db="EMBL/GenBank/DDBJ databases">
        <authorList>
            <person name="Qu J."/>
            <person name="Murali S.C."/>
            <person name="Bandaranaike D."/>
            <person name="Bellair M."/>
            <person name="Blankenburg K."/>
            <person name="Chao H."/>
            <person name="Dinh H."/>
            <person name="Doddapaneni H."/>
            <person name="Downs B."/>
            <person name="Dugan-Rocha S."/>
            <person name="Elkadiri S."/>
            <person name="Gnanaolivu R.D."/>
            <person name="Hernandez B."/>
            <person name="Javaid M."/>
            <person name="Jayaseelan J.C."/>
            <person name="Lee S."/>
            <person name="Li M."/>
            <person name="Ming W."/>
            <person name="Munidasa M."/>
            <person name="Muniz J."/>
            <person name="Nguyen L."/>
            <person name="Ongeri F."/>
            <person name="Osuji N."/>
            <person name="Pu L.-L."/>
            <person name="Puazo M."/>
            <person name="Qu C."/>
            <person name="Quiroz J."/>
            <person name="Raj R."/>
            <person name="Weissenberger G."/>
            <person name="Xin Y."/>
            <person name="Zou X."/>
            <person name="Han Y."/>
            <person name="Richards S."/>
            <person name="Worley K."/>
            <person name="Muzny D."/>
            <person name="Gibbs R."/>
        </authorList>
    </citation>
    <scope>NUCLEOTIDE SEQUENCE</scope>
    <source>
        <strain evidence="2">Sampled in the wild</strain>
    </source>
</reference>
<evidence type="ECO:0000256" key="1">
    <source>
        <dbReference type="SAM" id="Phobius"/>
    </source>
</evidence>
<feature type="transmembrane region" description="Helical" evidence="1">
    <location>
        <begin position="105"/>
        <end position="126"/>
    </location>
</feature>
<accession>A0A8K0K2L8</accession>
<keyword evidence="3" id="KW-1185">Reference proteome</keyword>
<dbReference type="PANTHER" id="PTHR36692">
    <property type="entry name" value="PROTEIN SNAKESKIN"/>
    <property type="match status" value="1"/>
</dbReference>
<evidence type="ECO:0000313" key="3">
    <source>
        <dbReference type="Proteomes" id="UP000792457"/>
    </source>
</evidence>
<protein>
    <submittedName>
        <fullName evidence="2">Uncharacterized protein</fullName>
    </submittedName>
</protein>
<dbReference type="OrthoDB" id="8180835at2759"/>
<dbReference type="PANTHER" id="PTHR36692:SF3">
    <property type="entry name" value="PROTEIN SNAKESKIN"/>
    <property type="match status" value="1"/>
</dbReference>
<proteinExistence type="predicted"/>
<feature type="transmembrane region" description="Helical" evidence="1">
    <location>
        <begin position="157"/>
        <end position="179"/>
    </location>
</feature>
<dbReference type="GO" id="GO:0005886">
    <property type="term" value="C:plasma membrane"/>
    <property type="evidence" value="ECO:0007669"/>
    <property type="project" value="TreeGrafter"/>
</dbReference>
<gene>
    <name evidence="2" type="ORF">J437_LFUL007082</name>
</gene>
<comment type="caution">
    <text evidence="2">The sequence shown here is derived from an EMBL/GenBank/DDBJ whole genome shotgun (WGS) entry which is preliminary data.</text>
</comment>
<feature type="transmembrane region" description="Helical" evidence="1">
    <location>
        <begin position="34"/>
        <end position="51"/>
    </location>
</feature>
<dbReference type="Proteomes" id="UP000792457">
    <property type="component" value="Unassembled WGS sequence"/>
</dbReference>
<sequence>MDVRVWLGVYRNMGGRREIPLTIVSIKDLKQPGFILKFFQIAMLIATILVARLGKAGQPLSFHKTSVDADALGRGVTIAYLIISPVLLIGYVLGEIGNQRRKMEFIFNAVGAFLLILSGSIAIDFWRTVGLAPIFVEPSLWERFRAEYTSSAHNEKNAGLCLGCLSILTGFLYLADAVFGYRLGGITKKPLQQSHGQLINTK</sequence>
<name>A0A8K0K2L8_LADFU</name>
<keyword evidence="1" id="KW-1133">Transmembrane helix</keyword>